<comment type="caution">
    <text evidence="6">The sequence shown here is derived from an EMBL/GenBank/DDBJ whole genome shotgun (WGS) entry which is preliminary data.</text>
</comment>
<dbReference type="AlphaFoldDB" id="A0A9W8X2L9"/>
<keyword evidence="2" id="KW-0812">Transmembrane</keyword>
<organism evidence="6 7">
    <name type="scientific">Didymella glomerata</name>
    <dbReference type="NCBI Taxonomy" id="749621"/>
    <lineage>
        <taxon>Eukaryota</taxon>
        <taxon>Fungi</taxon>
        <taxon>Dikarya</taxon>
        <taxon>Ascomycota</taxon>
        <taxon>Pezizomycotina</taxon>
        <taxon>Dothideomycetes</taxon>
        <taxon>Pleosporomycetidae</taxon>
        <taxon>Pleosporales</taxon>
        <taxon>Pleosporineae</taxon>
        <taxon>Didymellaceae</taxon>
        <taxon>Didymella</taxon>
    </lineage>
</organism>
<feature type="chain" id="PRO_5040850668" description="Integral membrane protein" evidence="3">
    <location>
        <begin position="23"/>
        <end position="467"/>
    </location>
</feature>
<protein>
    <recommendedName>
        <fullName evidence="8">Integral membrane protein</fullName>
    </recommendedName>
</protein>
<dbReference type="Pfam" id="PF10348">
    <property type="entry name" value="DUF2427"/>
    <property type="match status" value="1"/>
</dbReference>
<feature type="transmembrane region" description="Helical" evidence="2">
    <location>
        <begin position="383"/>
        <end position="406"/>
    </location>
</feature>
<evidence type="ECO:0000256" key="3">
    <source>
        <dbReference type="SAM" id="SignalP"/>
    </source>
</evidence>
<feature type="transmembrane region" description="Helical" evidence="2">
    <location>
        <begin position="75"/>
        <end position="92"/>
    </location>
</feature>
<evidence type="ECO:0000256" key="2">
    <source>
        <dbReference type="SAM" id="Phobius"/>
    </source>
</evidence>
<feature type="domain" description="DUF2427" evidence="4">
    <location>
        <begin position="30"/>
        <end position="130"/>
    </location>
</feature>
<dbReference type="Pfam" id="PF10355">
    <property type="entry name" value="Ytp1"/>
    <property type="match status" value="1"/>
</dbReference>
<feature type="region of interest" description="Disordered" evidence="1">
    <location>
        <begin position="443"/>
        <end position="467"/>
    </location>
</feature>
<feature type="transmembrane region" description="Helical" evidence="2">
    <location>
        <begin position="307"/>
        <end position="327"/>
    </location>
</feature>
<feature type="transmembrane region" description="Helical" evidence="2">
    <location>
        <begin position="182"/>
        <end position="205"/>
    </location>
</feature>
<dbReference type="PANTHER" id="PTHR31685:SF2">
    <property type="entry name" value="PROTEIN YTP1"/>
    <property type="match status" value="1"/>
</dbReference>
<feature type="signal peptide" evidence="3">
    <location>
        <begin position="1"/>
        <end position="22"/>
    </location>
</feature>
<dbReference type="CDD" id="cd08760">
    <property type="entry name" value="Cyt_b561_FRRS1_like"/>
    <property type="match status" value="1"/>
</dbReference>
<sequence length="467" mass="51935">MRATTRWAALAAALLFGTAVTAHEHHVNKIAEGEVISQDPIDSILWTHILVQGFAWGIIFPTGMVLGIIRSKWHVPVQVAGSILAIIGYFLGHKHKGRQFTEDNIHAKFVPIIMLMLIAQIVMGVYLKLHLEKGIHGKIRRVVVVGHGVVGKALPVVTWVQFLFGGITALGFCRADHTGQCLAHFIMGSAFIAYGIILIILLLVGQMWLKRTGRSQEFFDSLVIAAWGCVNTFTEHRWGGPWVHNDLQHTSMGIIWWAAGLVGVWLSRKRNGQPKRNLIPGMVIFVTGWAMSAHPQHLPISTMIHTVFGYTLMAAGAARIIEIAFVLRDRSAVTNDLEDPDPNSFQYLTPFLLIAGGFMFMGATEEQMQMLADANVTHVSYVLILFSMAFLMFLFANLLVHLYAVYAFQDSKSDAETPHMNGGANGYARVDHRLRDAEEFELEGLTDDEDVDEPRHKEGRMNGHVAL</sequence>
<keyword evidence="2" id="KW-1133">Transmembrane helix</keyword>
<accession>A0A9W8X2L9</accession>
<evidence type="ECO:0000259" key="4">
    <source>
        <dbReference type="Pfam" id="PF10348"/>
    </source>
</evidence>
<dbReference type="Proteomes" id="UP001140562">
    <property type="component" value="Unassembled WGS sequence"/>
</dbReference>
<keyword evidence="3" id="KW-0732">Signal</keyword>
<feature type="transmembrane region" description="Helical" evidence="2">
    <location>
        <begin position="112"/>
        <end position="129"/>
    </location>
</feature>
<evidence type="ECO:0000259" key="5">
    <source>
        <dbReference type="Pfam" id="PF10355"/>
    </source>
</evidence>
<dbReference type="InterPro" id="IPR018827">
    <property type="entry name" value="YTP1_C"/>
</dbReference>
<feature type="transmembrane region" description="Helical" evidence="2">
    <location>
        <begin position="278"/>
        <end position="295"/>
    </location>
</feature>
<feature type="transmembrane region" description="Helical" evidence="2">
    <location>
        <begin position="141"/>
        <end position="162"/>
    </location>
</feature>
<name>A0A9W8X2L9_9PLEO</name>
<evidence type="ECO:0008006" key="8">
    <source>
        <dbReference type="Google" id="ProtNLM"/>
    </source>
</evidence>
<reference evidence="6" key="1">
    <citation type="submission" date="2022-10" db="EMBL/GenBank/DDBJ databases">
        <title>Tapping the CABI collections for fungal endophytes: first genome assemblies for Collariella, Neodidymelliopsis, Ascochyta clinopodiicola, Didymella pomorum, Didymosphaeria variabile, Neocosmospora piperis and Neocucurbitaria cava.</title>
        <authorList>
            <person name="Hill R."/>
        </authorList>
    </citation>
    <scope>NUCLEOTIDE SEQUENCE</scope>
    <source>
        <strain evidence="6">IMI 360193</strain>
    </source>
</reference>
<feature type="domain" description="Protein YTP1-like C-terminal" evidence="5">
    <location>
        <begin position="158"/>
        <end position="403"/>
    </location>
</feature>
<feature type="transmembrane region" description="Helical" evidence="2">
    <location>
        <begin position="347"/>
        <end position="363"/>
    </location>
</feature>
<keyword evidence="2" id="KW-0472">Membrane</keyword>
<keyword evidence="7" id="KW-1185">Reference proteome</keyword>
<dbReference type="EMBL" id="JAPEUV010000022">
    <property type="protein sequence ID" value="KAJ4339449.1"/>
    <property type="molecule type" value="Genomic_DNA"/>
</dbReference>
<evidence type="ECO:0000313" key="7">
    <source>
        <dbReference type="Proteomes" id="UP001140562"/>
    </source>
</evidence>
<feature type="compositionally biased region" description="Acidic residues" evidence="1">
    <location>
        <begin position="443"/>
        <end position="452"/>
    </location>
</feature>
<feature type="transmembrane region" description="Helical" evidence="2">
    <location>
        <begin position="46"/>
        <end position="68"/>
    </location>
</feature>
<dbReference type="PANTHER" id="PTHR31685">
    <property type="entry name" value="INTEGRAL MEMBRANE PROTEIN (AFU_ORTHOLOGUE AFUA_6G12730)-RELATED"/>
    <property type="match status" value="1"/>
</dbReference>
<dbReference type="InterPro" id="IPR018825">
    <property type="entry name" value="DUF2427"/>
</dbReference>
<gene>
    <name evidence="6" type="ORF">N0V87_003147</name>
</gene>
<evidence type="ECO:0000256" key="1">
    <source>
        <dbReference type="SAM" id="MobiDB-lite"/>
    </source>
</evidence>
<proteinExistence type="predicted"/>
<evidence type="ECO:0000313" key="6">
    <source>
        <dbReference type="EMBL" id="KAJ4339449.1"/>
    </source>
</evidence>
<dbReference type="OrthoDB" id="4137487at2759"/>